<dbReference type="InterPro" id="IPR013901">
    <property type="entry name" value="Anthrone_oxy"/>
</dbReference>
<sequence length="183" mass="19767">MSLLTQDWNSSPIVRTAQVVGITSAFMIAGGSGYISYGALPAYRVLPAPLKVQQWQLNFEAGKAVAPWFGLAGGISFSYLIWHQSQVSGPSRALYLYTLAGVLLPAIVPYTKVVMKNVNSRLAAKVKQLSTAQQGDDAWTEKGVPEDDTVDALVNQWRWLNAVRAVAGFVGGVSGLIALVWRD</sequence>
<comment type="subcellular location">
    <subcellularLocation>
        <location evidence="1">Membrane</location>
        <topology evidence="1">Multi-pass membrane protein</topology>
    </subcellularLocation>
</comment>
<proteinExistence type="inferred from homology"/>
<reference evidence="7 8" key="1">
    <citation type="submission" date="2024-04" db="EMBL/GenBank/DDBJ databases">
        <title>Phyllosticta paracitricarpa is synonymous to the EU quarantine fungus P. citricarpa based on phylogenomic analyses.</title>
        <authorList>
            <consortium name="Lawrence Berkeley National Laboratory"/>
            <person name="Van Ingen-Buijs V.A."/>
            <person name="Van Westerhoven A.C."/>
            <person name="Haridas S."/>
            <person name="Skiadas P."/>
            <person name="Martin F."/>
            <person name="Groenewald J.Z."/>
            <person name="Crous P.W."/>
            <person name="Seidl M.F."/>
        </authorList>
    </citation>
    <scope>NUCLEOTIDE SEQUENCE [LARGE SCALE GENOMIC DNA]</scope>
    <source>
        <strain evidence="7 8">CBS 123371</strain>
    </source>
</reference>
<evidence type="ECO:0000313" key="7">
    <source>
        <dbReference type="EMBL" id="KAK7513033.1"/>
    </source>
</evidence>
<evidence type="ECO:0000256" key="2">
    <source>
        <dbReference type="ARBA" id="ARBA00022692"/>
    </source>
</evidence>
<feature type="transmembrane region" description="Helical" evidence="6">
    <location>
        <begin position="162"/>
        <end position="181"/>
    </location>
</feature>
<accession>A0ABR1KG57</accession>
<dbReference type="PANTHER" id="PTHR35042:SF1">
    <property type="entry name" value="DUF1772-DOMAIN-CONTAINING PROTEIN"/>
    <property type="match status" value="1"/>
</dbReference>
<keyword evidence="8" id="KW-1185">Reference proteome</keyword>
<feature type="transmembrane region" description="Helical" evidence="6">
    <location>
        <begin position="20"/>
        <end position="43"/>
    </location>
</feature>
<comment type="caution">
    <text evidence="7">The sequence shown here is derived from an EMBL/GenBank/DDBJ whole genome shotgun (WGS) entry which is preliminary data.</text>
</comment>
<feature type="transmembrane region" description="Helical" evidence="6">
    <location>
        <begin position="64"/>
        <end position="82"/>
    </location>
</feature>
<evidence type="ECO:0000256" key="6">
    <source>
        <dbReference type="SAM" id="Phobius"/>
    </source>
</evidence>
<organism evidence="7 8">
    <name type="scientific">Phyllosticta citriasiana</name>
    <dbReference type="NCBI Taxonomy" id="595635"/>
    <lineage>
        <taxon>Eukaryota</taxon>
        <taxon>Fungi</taxon>
        <taxon>Dikarya</taxon>
        <taxon>Ascomycota</taxon>
        <taxon>Pezizomycotina</taxon>
        <taxon>Dothideomycetes</taxon>
        <taxon>Dothideomycetes incertae sedis</taxon>
        <taxon>Botryosphaeriales</taxon>
        <taxon>Phyllostictaceae</taxon>
        <taxon>Phyllosticta</taxon>
    </lineage>
</organism>
<evidence type="ECO:0008006" key="9">
    <source>
        <dbReference type="Google" id="ProtNLM"/>
    </source>
</evidence>
<name>A0ABR1KG57_9PEZI</name>
<evidence type="ECO:0000256" key="5">
    <source>
        <dbReference type="ARBA" id="ARBA00034313"/>
    </source>
</evidence>
<dbReference type="EMBL" id="JBBPHU010000010">
    <property type="protein sequence ID" value="KAK7513033.1"/>
    <property type="molecule type" value="Genomic_DNA"/>
</dbReference>
<gene>
    <name evidence="7" type="ORF">IWZ03DRAFT_384694</name>
</gene>
<dbReference type="Proteomes" id="UP001363622">
    <property type="component" value="Unassembled WGS sequence"/>
</dbReference>
<keyword evidence="4 6" id="KW-0472">Membrane</keyword>
<dbReference type="PANTHER" id="PTHR35042">
    <property type="entry name" value="ANTHRONE OXYGENASE ENCC"/>
    <property type="match status" value="1"/>
</dbReference>
<dbReference type="Pfam" id="PF08592">
    <property type="entry name" value="Anthrone_oxy"/>
    <property type="match status" value="1"/>
</dbReference>
<feature type="transmembrane region" description="Helical" evidence="6">
    <location>
        <begin position="94"/>
        <end position="115"/>
    </location>
</feature>
<keyword evidence="2 6" id="KW-0812">Transmembrane</keyword>
<evidence type="ECO:0000313" key="8">
    <source>
        <dbReference type="Proteomes" id="UP001363622"/>
    </source>
</evidence>
<evidence type="ECO:0000256" key="1">
    <source>
        <dbReference type="ARBA" id="ARBA00004141"/>
    </source>
</evidence>
<evidence type="ECO:0000256" key="4">
    <source>
        <dbReference type="ARBA" id="ARBA00023136"/>
    </source>
</evidence>
<protein>
    <recommendedName>
        <fullName evidence="9">DUF1772-domain-containing protein</fullName>
    </recommendedName>
</protein>
<keyword evidence="3 6" id="KW-1133">Transmembrane helix</keyword>
<comment type="similarity">
    <text evidence="5">Belongs to the anthrone oxygenase family.</text>
</comment>
<evidence type="ECO:0000256" key="3">
    <source>
        <dbReference type="ARBA" id="ARBA00022989"/>
    </source>
</evidence>